<keyword evidence="1" id="KW-1133">Transmembrane helix</keyword>
<feature type="transmembrane region" description="Helical" evidence="1">
    <location>
        <begin position="12"/>
        <end position="34"/>
    </location>
</feature>
<keyword evidence="3" id="KW-1185">Reference proteome</keyword>
<dbReference type="Proteomes" id="UP000552954">
    <property type="component" value="Unassembled WGS sequence"/>
</dbReference>
<dbReference type="AlphaFoldDB" id="A0A849KAC5"/>
<comment type="caution">
    <text evidence="2">The sequence shown here is derived from an EMBL/GenBank/DDBJ whole genome shotgun (WGS) entry which is preliminary data.</text>
</comment>
<protein>
    <submittedName>
        <fullName evidence="2">Uncharacterized protein</fullName>
    </submittedName>
</protein>
<evidence type="ECO:0000256" key="1">
    <source>
        <dbReference type="SAM" id="Phobius"/>
    </source>
</evidence>
<organism evidence="2 3">
    <name type="scientific">Ramlibacter montanisoli</name>
    <dbReference type="NCBI Taxonomy" id="2732512"/>
    <lineage>
        <taxon>Bacteria</taxon>
        <taxon>Pseudomonadati</taxon>
        <taxon>Pseudomonadota</taxon>
        <taxon>Betaproteobacteria</taxon>
        <taxon>Burkholderiales</taxon>
        <taxon>Comamonadaceae</taxon>
        <taxon>Ramlibacter</taxon>
    </lineage>
</organism>
<keyword evidence="1" id="KW-0812">Transmembrane</keyword>
<reference evidence="2 3" key="1">
    <citation type="submission" date="2020-05" db="EMBL/GenBank/DDBJ databases">
        <authorList>
            <person name="Khan S.A."/>
            <person name="Jeon C.O."/>
            <person name="Chun B.H."/>
        </authorList>
    </citation>
    <scope>NUCLEOTIDE SEQUENCE [LARGE SCALE GENOMIC DNA]</scope>
    <source>
        <strain evidence="2 3">B156</strain>
    </source>
</reference>
<dbReference type="RefSeq" id="WP_171556404.1">
    <property type="nucleotide sequence ID" value="NZ_JABFCS010000001.1"/>
</dbReference>
<reference evidence="2 3" key="2">
    <citation type="submission" date="2020-06" db="EMBL/GenBank/DDBJ databases">
        <title>Ramlibacter rhizophilus sp. nov., isolated from rhizosphere soil of national flower Mugunghwa from South Korea.</title>
        <authorList>
            <person name="Zheng-Fei Y."/>
            <person name="Huan T."/>
        </authorList>
    </citation>
    <scope>NUCLEOTIDE SEQUENCE [LARGE SCALE GENOMIC DNA]</scope>
    <source>
        <strain evidence="2 3">B156</strain>
    </source>
</reference>
<sequence length="219" mass="23577">MSAEGSDKATAMAAIDLLLNLLMLFIVVSAIAIAQMNKPAQEKSVELKAEMVIELTWADLNFDDLDLWVLLPDGRKVGFNSRDSGVASLDRDDRGGFGDTYAGEHGETRVIAINKETTVIRANVPGRYAVNVHYFHRYSESEIGVAQASPAPDPVAVKLTKLNPRLVELVEQTVALGKVGSQRTAFCFELDAAGAVSNVDTTCDLPFVPTAADPVRQGT</sequence>
<accession>A0A849KAC5</accession>
<keyword evidence="1" id="KW-0472">Membrane</keyword>
<evidence type="ECO:0000313" key="3">
    <source>
        <dbReference type="Proteomes" id="UP000552954"/>
    </source>
</evidence>
<proteinExistence type="predicted"/>
<gene>
    <name evidence="2" type="ORF">HK415_00695</name>
</gene>
<evidence type="ECO:0000313" key="2">
    <source>
        <dbReference type="EMBL" id="NNU41995.1"/>
    </source>
</evidence>
<dbReference type="EMBL" id="JABFCS010000001">
    <property type="protein sequence ID" value="NNU41995.1"/>
    <property type="molecule type" value="Genomic_DNA"/>
</dbReference>
<name>A0A849KAC5_9BURK</name>